<dbReference type="PANTHER" id="PTHR36933:SF1">
    <property type="entry name" value="SLL0788 PROTEIN"/>
    <property type="match status" value="1"/>
</dbReference>
<feature type="domain" description="DUF305" evidence="3">
    <location>
        <begin position="63"/>
        <end position="224"/>
    </location>
</feature>
<keyword evidence="2" id="KW-1133">Transmembrane helix</keyword>
<dbReference type="Pfam" id="PF03713">
    <property type="entry name" value="DUF305"/>
    <property type="match status" value="1"/>
</dbReference>
<proteinExistence type="predicted"/>
<keyword evidence="2" id="KW-0812">Transmembrane</keyword>
<dbReference type="Gene3D" id="1.20.1260.10">
    <property type="match status" value="1"/>
</dbReference>
<organism evidence="4 5">
    <name type="scientific">Actinomadura algeriensis</name>
    <dbReference type="NCBI Taxonomy" id="1679523"/>
    <lineage>
        <taxon>Bacteria</taxon>
        <taxon>Bacillati</taxon>
        <taxon>Actinomycetota</taxon>
        <taxon>Actinomycetes</taxon>
        <taxon>Streptosporangiales</taxon>
        <taxon>Thermomonosporaceae</taxon>
        <taxon>Actinomadura</taxon>
    </lineage>
</organism>
<dbReference type="RefSeq" id="WP_318784387.1">
    <property type="nucleotide sequence ID" value="NZ_JADBDZ010000001.1"/>
</dbReference>
<feature type="compositionally biased region" description="Low complexity" evidence="1">
    <location>
        <begin position="1"/>
        <end position="13"/>
    </location>
</feature>
<evidence type="ECO:0000313" key="5">
    <source>
        <dbReference type="Proteomes" id="UP000627838"/>
    </source>
</evidence>
<feature type="transmembrane region" description="Helical" evidence="2">
    <location>
        <begin position="31"/>
        <end position="52"/>
    </location>
</feature>
<feature type="compositionally biased region" description="Low complexity" evidence="1">
    <location>
        <begin position="141"/>
        <end position="152"/>
    </location>
</feature>
<dbReference type="InterPro" id="IPR012347">
    <property type="entry name" value="Ferritin-like"/>
</dbReference>
<keyword evidence="5" id="KW-1185">Reference proteome</keyword>
<protein>
    <submittedName>
        <fullName evidence="4">Uncharacterized protein (DUF305 family)</fullName>
    </submittedName>
</protein>
<evidence type="ECO:0000256" key="2">
    <source>
        <dbReference type="SAM" id="Phobius"/>
    </source>
</evidence>
<evidence type="ECO:0000256" key="1">
    <source>
        <dbReference type="SAM" id="MobiDB-lite"/>
    </source>
</evidence>
<gene>
    <name evidence="4" type="ORF">H4W34_005637</name>
</gene>
<dbReference type="EMBL" id="JADBDZ010000001">
    <property type="protein sequence ID" value="MBE1535804.1"/>
    <property type="molecule type" value="Genomic_DNA"/>
</dbReference>
<name>A0ABR9JYZ3_9ACTN</name>
<dbReference type="PANTHER" id="PTHR36933">
    <property type="entry name" value="SLL0788 PROTEIN"/>
    <property type="match status" value="1"/>
</dbReference>
<dbReference type="Proteomes" id="UP000627838">
    <property type="component" value="Unassembled WGS sequence"/>
</dbReference>
<reference evidence="4 5" key="1">
    <citation type="submission" date="2020-10" db="EMBL/GenBank/DDBJ databases">
        <title>Sequencing the genomes of 1000 actinobacteria strains.</title>
        <authorList>
            <person name="Klenk H.-P."/>
        </authorList>
    </citation>
    <scope>NUCLEOTIDE SEQUENCE [LARGE SCALE GENOMIC DNA]</scope>
    <source>
        <strain evidence="4 5">DSM 46744</strain>
    </source>
</reference>
<dbReference type="InterPro" id="IPR005183">
    <property type="entry name" value="DUF305_CopM-like"/>
</dbReference>
<evidence type="ECO:0000259" key="3">
    <source>
        <dbReference type="Pfam" id="PF03713"/>
    </source>
</evidence>
<feature type="region of interest" description="Disordered" evidence="1">
    <location>
        <begin position="1"/>
        <end position="26"/>
    </location>
</feature>
<feature type="region of interest" description="Disordered" evidence="1">
    <location>
        <begin position="132"/>
        <end position="152"/>
    </location>
</feature>
<sequence length="231" mass="24318">MTPGPDDAPPGGTDDTGDAGDVRPGGRGRRVTVVLAVAVLAGAVALAGLAALRSGRPGTDGPEAGFARDMSAHHAQAVQMSFIARDRTDDESVRLLAYDIVNTQSQQIGMMTAWLDEWELPKADPGGRMRWMSGHGGHGGASAAPGASGPMPGMATPEQLAELERASGRAAEVLYLRLMITHHRAGVDMAEAVLGLTGHERVRRLARTMVEGQQAEIELMENMLRERGAPV</sequence>
<accession>A0ABR9JYZ3</accession>
<comment type="caution">
    <text evidence="4">The sequence shown here is derived from an EMBL/GenBank/DDBJ whole genome shotgun (WGS) entry which is preliminary data.</text>
</comment>
<keyword evidence="2" id="KW-0472">Membrane</keyword>
<evidence type="ECO:0000313" key="4">
    <source>
        <dbReference type="EMBL" id="MBE1535804.1"/>
    </source>
</evidence>